<accession>A0A5N6SHL1</accession>
<name>A0A5N6SHL1_ASPPS</name>
<proteinExistence type="predicted"/>
<evidence type="ECO:0000256" key="1">
    <source>
        <dbReference type="SAM" id="Phobius"/>
    </source>
</evidence>
<dbReference type="AlphaFoldDB" id="A0A5N6SHL1"/>
<dbReference type="EMBL" id="ML743617">
    <property type="protein sequence ID" value="KAE8133369.1"/>
    <property type="molecule type" value="Genomic_DNA"/>
</dbReference>
<protein>
    <submittedName>
        <fullName evidence="2">Uncharacterized protein</fullName>
    </submittedName>
</protein>
<evidence type="ECO:0000313" key="3">
    <source>
        <dbReference type="Proteomes" id="UP000325672"/>
    </source>
</evidence>
<dbReference type="GeneID" id="43639926"/>
<feature type="transmembrane region" description="Helical" evidence="1">
    <location>
        <begin position="30"/>
        <end position="47"/>
    </location>
</feature>
<keyword evidence="3" id="KW-1185">Reference proteome</keyword>
<sequence length="53" mass="6239">MPMSVASMRFLGRSHPPMNREHNYLVKPNAQVLMVILHAYLYILLNFRRGKNL</sequence>
<gene>
    <name evidence="2" type="ORF">BDV38DRAFT_258275</name>
</gene>
<keyword evidence="1" id="KW-0812">Transmembrane</keyword>
<dbReference type="Proteomes" id="UP000325672">
    <property type="component" value="Unassembled WGS sequence"/>
</dbReference>
<keyword evidence="1" id="KW-0472">Membrane</keyword>
<evidence type="ECO:0000313" key="2">
    <source>
        <dbReference type="EMBL" id="KAE8133369.1"/>
    </source>
</evidence>
<reference evidence="2 3" key="1">
    <citation type="submission" date="2019-04" db="EMBL/GenBank/DDBJ databases">
        <title>Friends and foes A comparative genomics study of 23 Aspergillus species from section Flavi.</title>
        <authorList>
            <consortium name="DOE Joint Genome Institute"/>
            <person name="Kjaerbolling I."/>
            <person name="Vesth T."/>
            <person name="Frisvad J.C."/>
            <person name="Nybo J.L."/>
            <person name="Theobald S."/>
            <person name="Kildgaard S."/>
            <person name="Isbrandt T."/>
            <person name="Kuo A."/>
            <person name="Sato A."/>
            <person name="Lyhne E.K."/>
            <person name="Kogle M.E."/>
            <person name="Wiebenga A."/>
            <person name="Kun R.S."/>
            <person name="Lubbers R.J."/>
            <person name="Makela M.R."/>
            <person name="Barry K."/>
            <person name="Chovatia M."/>
            <person name="Clum A."/>
            <person name="Daum C."/>
            <person name="Haridas S."/>
            <person name="He G."/>
            <person name="LaButti K."/>
            <person name="Lipzen A."/>
            <person name="Mondo S."/>
            <person name="Riley R."/>
            <person name="Salamov A."/>
            <person name="Simmons B.A."/>
            <person name="Magnuson J.K."/>
            <person name="Henrissat B."/>
            <person name="Mortensen U.H."/>
            <person name="Larsen T.O."/>
            <person name="Devries R.P."/>
            <person name="Grigoriev I.V."/>
            <person name="Machida M."/>
            <person name="Baker S.E."/>
            <person name="Andersen M.R."/>
        </authorList>
    </citation>
    <scope>NUCLEOTIDE SEQUENCE [LARGE SCALE GENOMIC DNA]</scope>
    <source>
        <strain evidence="2 3">CBS 117625</strain>
    </source>
</reference>
<keyword evidence="1" id="KW-1133">Transmembrane helix</keyword>
<dbReference type="RefSeq" id="XP_031909432.1">
    <property type="nucleotide sequence ID" value="XM_032055716.1"/>
</dbReference>
<organism evidence="2 3">
    <name type="scientific">Aspergillus pseudotamarii</name>
    <dbReference type="NCBI Taxonomy" id="132259"/>
    <lineage>
        <taxon>Eukaryota</taxon>
        <taxon>Fungi</taxon>
        <taxon>Dikarya</taxon>
        <taxon>Ascomycota</taxon>
        <taxon>Pezizomycotina</taxon>
        <taxon>Eurotiomycetes</taxon>
        <taxon>Eurotiomycetidae</taxon>
        <taxon>Eurotiales</taxon>
        <taxon>Aspergillaceae</taxon>
        <taxon>Aspergillus</taxon>
        <taxon>Aspergillus subgen. Circumdati</taxon>
    </lineage>
</organism>